<sequence>MTEELQALLADAANSGWAEEPSKRLAAAIEERIVAELPGRLRAALGHDEAAQMARVVAWERCRRLAEKLPGGRVSWGYLANLVRWRLADVVRQEARRRQRHPLLDFVPESVEPSMLAELGLLLDRIGVRLENAGLPVGEVRRRLVVAADGPGFSKHAITSRLRAIGVPRDQAEGLAWLLHNGPIQTSALSRLAAGQPPDVVFADPVVRQWIDQAAGRSPRPSYRSRRFGRPPGASWHDGLGLGLAHSA</sequence>
<accession>A0A4R8A3F4</accession>
<dbReference type="AlphaFoldDB" id="A0A4R8A3F4"/>
<reference evidence="1 2" key="1">
    <citation type="submission" date="2019-03" db="EMBL/GenBank/DDBJ databases">
        <title>Genomic Encyclopedia of Type Strains, Phase III (KMG-III): the genomes of soil and plant-associated and newly described type strains.</title>
        <authorList>
            <person name="Whitman W."/>
        </authorList>
    </citation>
    <scope>NUCLEOTIDE SEQUENCE [LARGE SCALE GENOMIC DNA]</scope>
    <source>
        <strain evidence="1 2">VKM Ac-2570</strain>
    </source>
</reference>
<dbReference type="Proteomes" id="UP000295447">
    <property type="component" value="Unassembled WGS sequence"/>
</dbReference>
<dbReference type="EMBL" id="SODF01000001">
    <property type="protein sequence ID" value="TDW24171.1"/>
    <property type="molecule type" value="Genomic_DNA"/>
</dbReference>
<dbReference type="RefSeq" id="WP_134119368.1">
    <property type="nucleotide sequence ID" value="NZ_SODF01000001.1"/>
</dbReference>
<evidence type="ECO:0000313" key="1">
    <source>
        <dbReference type="EMBL" id="TDW24171.1"/>
    </source>
</evidence>
<organism evidence="1 2">
    <name type="scientific">Kribbella kalugense</name>
    <dbReference type="NCBI Taxonomy" id="2512221"/>
    <lineage>
        <taxon>Bacteria</taxon>
        <taxon>Bacillati</taxon>
        <taxon>Actinomycetota</taxon>
        <taxon>Actinomycetes</taxon>
        <taxon>Propionibacteriales</taxon>
        <taxon>Kribbellaceae</taxon>
        <taxon>Kribbella</taxon>
    </lineage>
</organism>
<evidence type="ECO:0000313" key="2">
    <source>
        <dbReference type="Proteomes" id="UP000295447"/>
    </source>
</evidence>
<protein>
    <submittedName>
        <fullName evidence="1">Uncharacterized protein</fullName>
    </submittedName>
</protein>
<comment type="caution">
    <text evidence="1">The sequence shown here is derived from an EMBL/GenBank/DDBJ whole genome shotgun (WGS) entry which is preliminary data.</text>
</comment>
<dbReference type="OrthoDB" id="3824344at2"/>
<gene>
    <name evidence="1" type="ORF">EV650_3037</name>
</gene>
<name>A0A4R8A3F4_9ACTN</name>
<proteinExistence type="predicted"/>
<keyword evidence="2" id="KW-1185">Reference proteome</keyword>